<protein>
    <recommendedName>
        <fullName evidence="2">DUF8207 domain-containing protein</fullName>
    </recommendedName>
</protein>
<keyword evidence="1" id="KW-0175">Coiled coil</keyword>
<organism evidence="3 4">
    <name type="scientific">Acanthoscelides obtectus</name>
    <name type="common">Bean weevil</name>
    <name type="synonym">Bruchus obtectus</name>
    <dbReference type="NCBI Taxonomy" id="200917"/>
    <lineage>
        <taxon>Eukaryota</taxon>
        <taxon>Metazoa</taxon>
        <taxon>Ecdysozoa</taxon>
        <taxon>Arthropoda</taxon>
        <taxon>Hexapoda</taxon>
        <taxon>Insecta</taxon>
        <taxon>Pterygota</taxon>
        <taxon>Neoptera</taxon>
        <taxon>Endopterygota</taxon>
        <taxon>Coleoptera</taxon>
        <taxon>Polyphaga</taxon>
        <taxon>Cucujiformia</taxon>
        <taxon>Chrysomeloidea</taxon>
        <taxon>Chrysomelidae</taxon>
        <taxon>Bruchinae</taxon>
        <taxon>Bruchini</taxon>
        <taxon>Acanthoscelides</taxon>
    </lineage>
</organism>
<dbReference type="EMBL" id="CAKOFQ010007172">
    <property type="protein sequence ID" value="CAH1993466.1"/>
    <property type="molecule type" value="Genomic_DNA"/>
</dbReference>
<accession>A0A9P0LL73</accession>
<reference evidence="3" key="1">
    <citation type="submission" date="2022-03" db="EMBL/GenBank/DDBJ databases">
        <authorList>
            <person name="Sayadi A."/>
        </authorList>
    </citation>
    <scope>NUCLEOTIDE SEQUENCE</scope>
</reference>
<dbReference type="Proteomes" id="UP001152888">
    <property type="component" value="Unassembled WGS sequence"/>
</dbReference>
<dbReference type="PANTHER" id="PTHR35374:SF1">
    <property type="entry name" value="PROTEIN KINASE DOMAIN-CONTAINING PROTEIN"/>
    <property type="match status" value="1"/>
</dbReference>
<dbReference type="Pfam" id="PF26634">
    <property type="entry name" value="DUF8207"/>
    <property type="match status" value="1"/>
</dbReference>
<evidence type="ECO:0000313" key="3">
    <source>
        <dbReference type="EMBL" id="CAH1993466.1"/>
    </source>
</evidence>
<dbReference type="AlphaFoldDB" id="A0A9P0LL73"/>
<feature type="coiled-coil region" evidence="1">
    <location>
        <begin position="6"/>
        <end position="33"/>
    </location>
</feature>
<sequence>MDPKIAKELVKARQAVKEKYRALKSDIAQSETKLQKQWKPISEPLQQLLEKVEPVKVKPENWKLESKTSTPQKSPLSQKLTPTNIYNRYLPTTTSFLEDTFSNLPEHSILQDVSGIEESRPDATVLERERDVDEQMIAHTREEFRRLSKTPGYQSYLEQFHPLPRQYIDESIRGDEENFDRYHGITHDWIGEKLKLGNTPITLEESDIILDNIRYPGTPGLYELLFKKDPRGYKQTDLEHYMDMLKRTNAYRPSKLFSVCVVPIYSNTFSALFYTFGENSRDYIVPVTGIVDSINIPPKIRVKCGQSDVKVDTHLSKGDILNFYSSHEPKPDLIGNIVMRCPIIQE</sequence>
<evidence type="ECO:0000256" key="1">
    <source>
        <dbReference type="SAM" id="Coils"/>
    </source>
</evidence>
<comment type="caution">
    <text evidence="3">The sequence shown here is derived from an EMBL/GenBank/DDBJ whole genome shotgun (WGS) entry which is preliminary data.</text>
</comment>
<dbReference type="InterPro" id="IPR058520">
    <property type="entry name" value="DUF8207"/>
</dbReference>
<evidence type="ECO:0000259" key="2">
    <source>
        <dbReference type="Pfam" id="PF26634"/>
    </source>
</evidence>
<name>A0A9P0LL73_ACAOB</name>
<dbReference type="PANTHER" id="PTHR35374">
    <property type="entry name" value="CYCLIN-DEPENDENT KINASE 11A-LIKE"/>
    <property type="match status" value="1"/>
</dbReference>
<keyword evidence="4" id="KW-1185">Reference proteome</keyword>
<dbReference type="OrthoDB" id="6775587at2759"/>
<feature type="domain" description="DUF8207" evidence="2">
    <location>
        <begin position="179"/>
        <end position="253"/>
    </location>
</feature>
<proteinExistence type="predicted"/>
<evidence type="ECO:0000313" key="4">
    <source>
        <dbReference type="Proteomes" id="UP001152888"/>
    </source>
</evidence>
<gene>
    <name evidence="3" type="ORF">ACAOBT_LOCUS21520</name>
</gene>